<sequence length="106" mass="11437">MTVSARNQQVGAITLDNASNNNTFLENLEEILISKGIPFDRDGNRIRYFPHVVNLACQAIMTELKADPRAPALSPASADPAHLDECARYAAALAQDPVGKCRSTPS</sequence>
<keyword evidence="2" id="KW-1185">Reference proteome</keyword>
<reference evidence="2" key="1">
    <citation type="submission" date="2024-06" db="EMBL/GenBank/DDBJ databases">
        <title>Multi-omics analyses provide insights into the biosynthesis of the anticancer antibiotic pleurotin in Hohenbuehelia grisea.</title>
        <authorList>
            <person name="Weaver J.A."/>
            <person name="Alberti F."/>
        </authorList>
    </citation>
    <scope>NUCLEOTIDE SEQUENCE [LARGE SCALE GENOMIC DNA]</scope>
    <source>
        <strain evidence="2">T-177</strain>
    </source>
</reference>
<proteinExistence type="predicted"/>
<protein>
    <submittedName>
        <fullName evidence="1">Uncharacterized protein</fullName>
    </submittedName>
</protein>
<organism evidence="1 2">
    <name type="scientific">Hohenbuehelia grisea</name>
    <dbReference type="NCBI Taxonomy" id="104357"/>
    <lineage>
        <taxon>Eukaryota</taxon>
        <taxon>Fungi</taxon>
        <taxon>Dikarya</taxon>
        <taxon>Basidiomycota</taxon>
        <taxon>Agaricomycotina</taxon>
        <taxon>Agaricomycetes</taxon>
        <taxon>Agaricomycetidae</taxon>
        <taxon>Agaricales</taxon>
        <taxon>Pleurotineae</taxon>
        <taxon>Pleurotaceae</taxon>
        <taxon>Hohenbuehelia</taxon>
    </lineage>
</organism>
<dbReference type="EMBL" id="JASNQZ010000005">
    <property type="protein sequence ID" value="KAL0957781.1"/>
    <property type="molecule type" value="Genomic_DNA"/>
</dbReference>
<accession>A0ABR3JPU5</accession>
<dbReference type="Proteomes" id="UP001556367">
    <property type="component" value="Unassembled WGS sequence"/>
</dbReference>
<comment type="caution">
    <text evidence="1">The sequence shown here is derived from an EMBL/GenBank/DDBJ whole genome shotgun (WGS) entry which is preliminary data.</text>
</comment>
<name>A0ABR3JPU5_9AGAR</name>
<evidence type="ECO:0000313" key="1">
    <source>
        <dbReference type="EMBL" id="KAL0957781.1"/>
    </source>
</evidence>
<gene>
    <name evidence="1" type="ORF">HGRIS_001558</name>
</gene>
<evidence type="ECO:0000313" key="2">
    <source>
        <dbReference type="Proteomes" id="UP001556367"/>
    </source>
</evidence>